<protein>
    <submittedName>
        <fullName evidence="3">Uncharacterized protein</fullName>
    </submittedName>
</protein>
<proteinExistence type="predicted"/>
<dbReference type="PhylomeDB" id="Q2RML8"/>
<feature type="domain" description="Methyltransferase regulatory" evidence="2">
    <location>
        <begin position="219"/>
        <end position="301"/>
    </location>
</feature>
<dbReference type="AlphaFoldDB" id="Q2RML8"/>
<keyword evidence="3" id="KW-0614">Plasmid</keyword>
<dbReference type="Proteomes" id="UP000001929">
    <property type="component" value="Plasmid unnamed"/>
</dbReference>
<feature type="domain" description="Methyltransferase type 12" evidence="1">
    <location>
        <begin position="49"/>
        <end position="148"/>
    </location>
</feature>
<sequence>MSDWTDGYVAEIDYTHGFYRELTPAHLRFCLLSRGLRAPEEDAGVSYCELGFGQGVTLNIVAATHPLASVWGTDFNPSHAAAARQLSLDGGTANTAFGDDSFEEFLAREDLPTFDFIVLHGIYSWISAENRAVIGRFLRRRLKVGGVVYISYNTLPGWAAIMPLRALMIDHAKAERAGMTERVDKALAFARTLAEGKAGYFTANPAVAPRLEKMATMSRNYLAHEYFNRDWTPLYHADVVRELTAAKLSFAASAHVTDLIDVVALSAPGREMLAAVNDPLFRETLRDYIVNQQFRRDIFTRGALRLTPLEQIEGLRAQRLALIVPRATIPEKATFPIGTTDLKPEIYGPFFDRLDKGPITLADLAAAEPALAPLPLATLHQAALVAISQGWVAPCPEAAGEGARRKATKRFNAAVLERARRSADLTVLASPVLGGGLGVDRIQQLFLLARAEKHPDPASFVWGILSSQGQRLVKEGKPLEDVDQNMAELRLRAQTFTDSFLPLYDRLGIV</sequence>
<organism evidence="3 4">
    <name type="scientific">Rhodospirillum rubrum (strain ATCC 11170 / ATH 1.1.1 / DSM 467 / LMG 4362 / NCIMB 8255 / S1)</name>
    <dbReference type="NCBI Taxonomy" id="269796"/>
    <lineage>
        <taxon>Bacteria</taxon>
        <taxon>Pseudomonadati</taxon>
        <taxon>Pseudomonadota</taxon>
        <taxon>Alphaproteobacteria</taxon>
        <taxon>Rhodospirillales</taxon>
        <taxon>Rhodospirillaceae</taxon>
        <taxon>Rhodospirillum</taxon>
    </lineage>
</organism>
<dbReference type="EnsemblBacteria" id="ABC24627">
    <property type="protein sequence ID" value="ABC24627"/>
    <property type="gene ID" value="Rru_B0031"/>
</dbReference>
<dbReference type="Pfam" id="PF10119">
    <property type="entry name" value="MethyTransf_Reg"/>
    <property type="match status" value="1"/>
</dbReference>
<evidence type="ECO:0000259" key="1">
    <source>
        <dbReference type="Pfam" id="PF08242"/>
    </source>
</evidence>
<gene>
    <name evidence="3" type="ordered locus">Rru_B0031</name>
</gene>
<dbReference type="Gene3D" id="3.40.50.150">
    <property type="entry name" value="Vaccinia Virus protein VP39"/>
    <property type="match status" value="1"/>
</dbReference>
<dbReference type="InterPro" id="IPR018773">
    <property type="entry name" value="MeTrfase_reg_dom_prd"/>
</dbReference>
<geneLocation type="plasmid" evidence="4">
    <name>pRHORT</name>
</geneLocation>
<dbReference type="Pfam" id="PF08242">
    <property type="entry name" value="Methyltransf_12"/>
    <property type="match status" value="1"/>
</dbReference>
<dbReference type="KEGG" id="rru:Rru_B0031"/>
<dbReference type="HOGENOM" id="CLU_032787_1_0_5"/>
<evidence type="ECO:0000313" key="4">
    <source>
        <dbReference type="Proteomes" id="UP000001929"/>
    </source>
</evidence>
<dbReference type="CDD" id="cd02440">
    <property type="entry name" value="AdoMet_MTases"/>
    <property type="match status" value="1"/>
</dbReference>
<dbReference type="InterPro" id="IPR013217">
    <property type="entry name" value="Methyltransf_12"/>
</dbReference>
<dbReference type="InterPro" id="IPR029063">
    <property type="entry name" value="SAM-dependent_MTases_sf"/>
</dbReference>
<keyword evidence="4" id="KW-1185">Reference proteome</keyword>
<dbReference type="PATRIC" id="fig|269796.9.peg.27"/>
<evidence type="ECO:0000313" key="3">
    <source>
        <dbReference type="EMBL" id="ABC24627.1"/>
    </source>
</evidence>
<evidence type="ECO:0000259" key="2">
    <source>
        <dbReference type="Pfam" id="PF10119"/>
    </source>
</evidence>
<dbReference type="EMBL" id="CP000231">
    <property type="protein sequence ID" value="ABC24627.1"/>
    <property type="molecule type" value="Genomic_DNA"/>
</dbReference>
<accession>Q2RML8</accession>
<dbReference type="RefSeq" id="WP_011387742.1">
    <property type="nucleotide sequence ID" value="NC_007641.1"/>
</dbReference>
<reference evidence="3 4" key="1">
    <citation type="journal article" date="2011" name="Stand. Genomic Sci.">
        <title>Complete genome sequence of Rhodospirillum rubrum type strain (S1).</title>
        <authorList>
            <person name="Munk A.C."/>
            <person name="Copeland A."/>
            <person name="Lucas S."/>
            <person name="Lapidus A."/>
            <person name="Del Rio T.G."/>
            <person name="Barry K."/>
            <person name="Detter J.C."/>
            <person name="Hammon N."/>
            <person name="Israni S."/>
            <person name="Pitluck S."/>
            <person name="Brettin T."/>
            <person name="Bruce D."/>
            <person name="Han C."/>
            <person name="Tapia R."/>
            <person name="Gilna P."/>
            <person name="Schmutz J."/>
            <person name="Larimer F."/>
            <person name="Land M."/>
            <person name="Kyrpides N.C."/>
            <person name="Mavromatis K."/>
            <person name="Richardson P."/>
            <person name="Rohde M."/>
            <person name="Goker M."/>
            <person name="Klenk H.P."/>
            <person name="Zhang Y."/>
            <person name="Roberts G.P."/>
            <person name="Reslewic S."/>
            <person name="Schwartz D.C."/>
        </authorList>
    </citation>
    <scope>NUCLEOTIDE SEQUENCE [LARGE SCALE GENOMIC DNA]</scope>
    <source>
        <strain evidence="4">ATCC 11170 / ATH 1.1.1 / DSM 467 / LMG 4362 / NCIMB 8255 / S1</strain>
        <plasmid evidence="4">pRHORT</plasmid>
    </source>
</reference>
<name>Q2RML8_RHORT</name>
<dbReference type="SUPFAM" id="SSF53335">
    <property type="entry name" value="S-adenosyl-L-methionine-dependent methyltransferases"/>
    <property type="match status" value="1"/>
</dbReference>